<dbReference type="PRINTS" id="PR00367">
    <property type="entry name" value="ETHRSPELEMNT"/>
</dbReference>
<proteinExistence type="predicted"/>
<evidence type="ECO:0000313" key="7">
    <source>
        <dbReference type="EMBL" id="WOH07982.1"/>
    </source>
</evidence>
<dbReference type="SUPFAM" id="SSF54171">
    <property type="entry name" value="DNA-binding domain"/>
    <property type="match status" value="2"/>
</dbReference>
<comment type="subcellular location">
    <subcellularLocation>
        <location evidence="1">Nucleus</location>
    </subcellularLocation>
</comment>
<keyword evidence="8" id="KW-1185">Reference proteome</keyword>
<keyword evidence="4" id="KW-0238">DNA-binding</keyword>
<evidence type="ECO:0000256" key="1">
    <source>
        <dbReference type="ARBA" id="ARBA00004123"/>
    </source>
</evidence>
<dbReference type="CDD" id="cd00018">
    <property type="entry name" value="AP2"/>
    <property type="match status" value="2"/>
</dbReference>
<name>A0A164SWP2_DAUCS</name>
<dbReference type="Pfam" id="PF00847">
    <property type="entry name" value="AP2"/>
    <property type="match status" value="2"/>
</dbReference>
<dbReference type="AlphaFoldDB" id="A0A164SWP2"/>
<dbReference type="GO" id="GO:0003700">
    <property type="term" value="F:DNA-binding transcription factor activity"/>
    <property type="evidence" value="ECO:0007669"/>
    <property type="project" value="InterPro"/>
</dbReference>
<dbReference type="InterPro" id="IPR001471">
    <property type="entry name" value="AP2/ERF_dom"/>
</dbReference>
<dbReference type="PANTHER" id="PTHR32467">
    <property type="entry name" value="AP2-LIKE ETHYLENE-RESPONSIVE TRANSCRIPTION FACTOR"/>
    <property type="match status" value="1"/>
</dbReference>
<keyword evidence="5" id="KW-0804">Transcription</keyword>
<evidence type="ECO:0000256" key="4">
    <source>
        <dbReference type="ARBA" id="ARBA00023125"/>
    </source>
</evidence>
<keyword evidence="2" id="KW-0677">Repeat</keyword>
<gene>
    <name evidence="7" type="ORF">DCAR_0727417</name>
</gene>
<evidence type="ECO:0000256" key="3">
    <source>
        <dbReference type="ARBA" id="ARBA00023015"/>
    </source>
</evidence>
<evidence type="ECO:0000256" key="5">
    <source>
        <dbReference type="ARBA" id="ARBA00023163"/>
    </source>
</evidence>
<dbReference type="Gene3D" id="3.30.730.10">
    <property type="entry name" value="AP2/ERF domain"/>
    <property type="match status" value="2"/>
</dbReference>
<keyword evidence="6" id="KW-0539">Nucleus</keyword>
<evidence type="ECO:0000256" key="6">
    <source>
        <dbReference type="ARBA" id="ARBA00023242"/>
    </source>
</evidence>
<dbReference type="OrthoDB" id="207175at2759"/>
<dbReference type="InterPro" id="IPR016177">
    <property type="entry name" value="DNA-bd_dom_sf"/>
</dbReference>
<dbReference type="SMART" id="SM00380">
    <property type="entry name" value="AP2"/>
    <property type="match status" value="2"/>
</dbReference>
<reference evidence="7" key="2">
    <citation type="submission" date="2022-03" db="EMBL/GenBank/DDBJ databases">
        <title>Draft title - Genomic analysis of global carrot germplasm unveils the trajectory of domestication and the origin of high carotenoid orange carrot.</title>
        <authorList>
            <person name="Iorizzo M."/>
            <person name="Ellison S."/>
            <person name="Senalik D."/>
            <person name="Macko-Podgorni A."/>
            <person name="Grzebelus D."/>
            <person name="Bostan H."/>
            <person name="Rolling W."/>
            <person name="Curaba J."/>
            <person name="Simon P."/>
        </authorList>
    </citation>
    <scope>NUCLEOTIDE SEQUENCE</scope>
    <source>
        <tissue evidence="7">Leaf</tissue>
    </source>
</reference>
<accession>A0A164SWP2</accession>
<reference evidence="7" key="1">
    <citation type="journal article" date="2016" name="Nat. Genet.">
        <title>A high-quality carrot genome assembly provides new insights into carotenoid accumulation and asterid genome evolution.</title>
        <authorList>
            <person name="Iorizzo M."/>
            <person name="Ellison S."/>
            <person name="Senalik D."/>
            <person name="Zeng P."/>
            <person name="Satapoomin P."/>
            <person name="Huang J."/>
            <person name="Bowman M."/>
            <person name="Iovene M."/>
            <person name="Sanseverino W."/>
            <person name="Cavagnaro P."/>
            <person name="Yildiz M."/>
            <person name="Macko-Podgorni A."/>
            <person name="Moranska E."/>
            <person name="Grzebelus E."/>
            <person name="Grzebelus D."/>
            <person name="Ashrafi H."/>
            <person name="Zheng Z."/>
            <person name="Cheng S."/>
            <person name="Spooner D."/>
            <person name="Van Deynze A."/>
            <person name="Simon P."/>
        </authorList>
    </citation>
    <scope>NUCLEOTIDE SEQUENCE</scope>
    <source>
        <tissue evidence="7">Leaf</tissue>
    </source>
</reference>
<dbReference type="GO" id="GO:0005634">
    <property type="term" value="C:nucleus"/>
    <property type="evidence" value="ECO:0007669"/>
    <property type="project" value="UniProtKB-SubCell"/>
</dbReference>
<evidence type="ECO:0000256" key="2">
    <source>
        <dbReference type="ARBA" id="ARBA00022737"/>
    </source>
</evidence>
<organism evidence="7 8">
    <name type="scientific">Daucus carota subsp. sativus</name>
    <name type="common">Carrot</name>
    <dbReference type="NCBI Taxonomy" id="79200"/>
    <lineage>
        <taxon>Eukaryota</taxon>
        <taxon>Viridiplantae</taxon>
        <taxon>Streptophyta</taxon>
        <taxon>Embryophyta</taxon>
        <taxon>Tracheophyta</taxon>
        <taxon>Spermatophyta</taxon>
        <taxon>Magnoliopsida</taxon>
        <taxon>eudicotyledons</taxon>
        <taxon>Gunneridae</taxon>
        <taxon>Pentapetalae</taxon>
        <taxon>asterids</taxon>
        <taxon>campanulids</taxon>
        <taxon>Apiales</taxon>
        <taxon>Apiaceae</taxon>
        <taxon>Apioideae</taxon>
        <taxon>Scandiceae</taxon>
        <taxon>Daucinae</taxon>
        <taxon>Daucus</taxon>
        <taxon>Daucus sect. Daucus</taxon>
    </lineage>
</organism>
<sequence length="672" mass="73827">MANSMNNCLGFSLSSDEHFQQHPCQDFNSDQISGTNISTTDCFDGGSTLPSLNLPAPPFGLLESFNTNNALQEWNSGTNYKQSSSSELSMIMGSSSCHSHHSGPKLENFFGHSYQDHQNDHQQHNDHAHHYMFQNCSTQLQAEAVAAPLSTDNDKTIGLSMIKNWLRSNSNPSDNINVSQSNGDLVMASGNGTLTTGAQTLSLSMSTGSMAGASSGGGGEILSSDNKRQMEGSNSQNGVVEAVVPRKSIDTFGQRTSIYRGVTRHRWTGRYEAHLWDNSCRREGQTRKGRQVYLGGYDKEDKAARAYDLAALKYWGTTTTTNFPITTYEKEVDDMKHMTRQEFIASLRRKSSGFSRGASIYRGVTRHHQHGRWQARIGRVAGNKDLYLGTFSTQEEAAEAYDIAAIKFRGLNAVTNFEINRYDVKNILESSTLPIGGAAKRLKEAEQAQMTLEALRTEDSSSLTSHLTNGMQTYGSHHNNWPTIAFQQAKSPIAMHYPYGDHQRLWCKQEVPDVDSSSQSYQGFHQLQLGSSNHNFFQPSVLHNLMNLDSSSMEHSSGSNNAVMYGNGTGYGIPMGTIIPQEAHHPHLGLGESSEGTYDNPYGATDPYSSRSLYYLSQHSENGGSVKETSVYDQGSACNNWIPTAVPTALVQKTNSLGNCHGAGSFTAWNDT</sequence>
<dbReference type="PROSITE" id="PS51032">
    <property type="entry name" value="AP2_ERF"/>
    <property type="match status" value="2"/>
</dbReference>
<dbReference type="Gramene" id="KZM86765">
    <property type="protein sequence ID" value="KZM86765"/>
    <property type="gene ID" value="DCAR_023899"/>
</dbReference>
<dbReference type="InterPro" id="IPR036955">
    <property type="entry name" value="AP2/ERF_dom_sf"/>
</dbReference>
<dbReference type="GO" id="GO:0003677">
    <property type="term" value="F:DNA binding"/>
    <property type="evidence" value="ECO:0007669"/>
    <property type="project" value="UniProtKB-KW"/>
</dbReference>
<dbReference type="FunFam" id="3.30.730.10:FF:000003">
    <property type="entry name" value="AP2-like ethylene-responsive transcription factor ANT"/>
    <property type="match status" value="1"/>
</dbReference>
<dbReference type="PANTHER" id="PTHR32467:SF72">
    <property type="entry name" value="AP2-LIKE ETHYLENE-RESPONSIVE TRANSCRIPTION FACTOR BBM"/>
    <property type="match status" value="1"/>
</dbReference>
<dbReference type="Proteomes" id="UP000077755">
    <property type="component" value="Chromosome 7"/>
</dbReference>
<evidence type="ECO:0000313" key="8">
    <source>
        <dbReference type="Proteomes" id="UP000077755"/>
    </source>
</evidence>
<keyword evidence="3" id="KW-0805">Transcription regulation</keyword>
<dbReference type="KEGG" id="dcr:108194472"/>
<dbReference type="EMBL" id="CP093349">
    <property type="protein sequence ID" value="WOH07982.1"/>
    <property type="molecule type" value="Genomic_DNA"/>
</dbReference>
<dbReference type="OMA" id="RMPSWAM"/>
<dbReference type="FunFam" id="3.30.730.10:FF:000002">
    <property type="entry name" value="AP2-like ethylene-responsive transcription factor"/>
    <property type="match status" value="1"/>
</dbReference>
<protein>
    <submittedName>
        <fullName evidence="7">Uncharacterized protein</fullName>
    </submittedName>
</protein>